<dbReference type="AlphaFoldDB" id="A0A0G4J9G3"/>
<accession>A0A0G4J9G3</accession>
<reference evidence="1 3" key="1">
    <citation type="submission" date="2018-12" db="EMBL/GenBank/DDBJ databases">
        <title>Whole genome sequence of a Pandoraea apista isolate from a patient with cystic fibrosis.</title>
        <authorList>
            <person name="Kenna D.T."/>
            <person name="Turton J.F."/>
        </authorList>
    </citation>
    <scope>NUCLEOTIDE SEQUENCE [LARGE SCALE GENOMIC DNA]</scope>
    <source>
        <strain evidence="1 3">Pa13324</strain>
    </source>
</reference>
<dbReference type="RefSeq" id="WP_072617503.1">
    <property type="nucleotide sequence ID" value="NZ_CABPSX010000005.1"/>
</dbReference>
<name>A0A0G4J9G3_9BURK</name>
<proteinExistence type="predicted"/>
<dbReference type="Proteomes" id="UP000270216">
    <property type="component" value="Unassembled WGS sequence"/>
</dbReference>
<dbReference type="EMBL" id="RWHX01000048">
    <property type="protein sequence ID" value="RSK76547.1"/>
    <property type="molecule type" value="Genomic_DNA"/>
</dbReference>
<reference evidence="2 4" key="2">
    <citation type="submission" date="2019-08" db="EMBL/GenBank/DDBJ databases">
        <authorList>
            <person name="Peeters C."/>
        </authorList>
    </citation>
    <scope>NUCLEOTIDE SEQUENCE [LARGE SCALE GENOMIC DNA]</scope>
    <source>
        <strain evidence="2 4">LMG 18089</strain>
    </source>
</reference>
<dbReference type="EMBL" id="CABPSX010000005">
    <property type="protein sequence ID" value="VVG72023.1"/>
    <property type="molecule type" value="Genomic_DNA"/>
</dbReference>
<dbReference type="GeneID" id="88094039"/>
<sequence length="46" mass="5478">MFAALFEVVNTWFETAERRRREAFLAESKDIIELEQRIRALETAGY</sequence>
<gene>
    <name evidence="1" type="ORF">EJE83_20800</name>
    <name evidence="2" type="ORF">PAP18089_03014</name>
</gene>
<evidence type="ECO:0000313" key="3">
    <source>
        <dbReference type="Proteomes" id="UP000270216"/>
    </source>
</evidence>
<dbReference type="Pfam" id="PF12086">
    <property type="entry name" value="DUF3563"/>
    <property type="match status" value="1"/>
</dbReference>
<protein>
    <submittedName>
        <fullName evidence="1">DUF3563 domain-containing protein</fullName>
    </submittedName>
</protein>
<evidence type="ECO:0000313" key="1">
    <source>
        <dbReference type="EMBL" id="RSK76547.1"/>
    </source>
</evidence>
<evidence type="ECO:0000313" key="4">
    <source>
        <dbReference type="Proteomes" id="UP000364291"/>
    </source>
</evidence>
<keyword evidence="3" id="KW-1185">Reference proteome</keyword>
<dbReference type="InterPro" id="IPR021946">
    <property type="entry name" value="DUF3563"/>
</dbReference>
<evidence type="ECO:0000313" key="2">
    <source>
        <dbReference type="EMBL" id="VVG72023.1"/>
    </source>
</evidence>
<organism evidence="2 4">
    <name type="scientific">Pandoraea apista</name>
    <dbReference type="NCBI Taxonomy" id="93218"/>
    <lineage>
        <taxon>Bacteria</taxon>
        <taxon>Pseudomonadati</taxon>
        <taxon>Pseudomonadota</taxon>
        <taxon>Betaproteobacteria</taxon>
        <taxon>Burkholderiales</taxon>
        <taxon>Burkholderiaceae</taxon>
        <taxon>Pandoraea</taxon>
    </lineage>
</organism>
<dbReference type="Proteomes" id="UP000364291">
    <property type="component" value="Unassembled WGS sequence"/>
</dbReference>